<evidence type="ECO:0000313" key="1">
    <source>
        <dbReference type="EMBL" id="AXA37427.1"/>
    </source>
</evidence>
<accession>A0A2Z4Y845</accession>
<reference evidence="1 2" key="1">
    <citation type="submission" date="2018-05" db="EMBL/GenBank/DDBJ databases">
        <title>A metagenomic window into the 2 km-deep terrestrial subsurface aquifer revealed taxonomically and functionally diverse microbial community comprising novel uncultured bacterial lineages.</title>
        <authorList>
            <person name="Kadnikov V.V."/>
            <person name="Mardanov A.V."/>
            <person name="Beletsky A.V."/>
            <person name="Banks D."/>
            <person name="Pimenov N.V."/>
            <person name="Frank Y.A."/>
            <person name="Karnachuk O.V."/>
            <person name="Ravin N.V."/>
        </authorList>
    </citation>
    <scope>NUCLEOTIDE SEQUENCE [LARGE SCALE GENOMIC DNA]</scope>
    <source>
        <strain evidence="1">BY</strain>
    </source>
</reference>
<proteinExistence type="predicted"/>
<evidence type="ECO:0000313" key="2">
    <source>
        <dbReference type="Proteomes" id="UP000262583"/>
    </source>
</evidence>
<dbReference type="EMBL" id="CP030759">
    <property type="protein sequence ID" value="AXA37427.1"/>
    <property type="molecule type" value="Genomic_DNA"/>
</dbReference>
<sequence length="187" mass="20959">MRRCHSLCHQCNSFGVRQTRKNLSGFAFAPKTSRTPPILYARYALRELVTKLKRFQRFQLGIGAWRRLGIFAAWRLTQDKPPCELGRLCASHFKHKISRLVDVCRKLATTTGHNAVLAAQAESNLGLVLQNPNSDIGSESVFVEPCFHFLPTPHADSEGFASSRLLAGRAPGARSICNWNRQPAKMK</sequence>
<gene>
    <name evidence="1" type="ORF">BRCON_2685</name>
</gene>
<dbReference type="KEGG" id="schv:BRCON_2685"/>
<dbReference type="AlphaFoldDB" id="A0A2Z4Y845"/>
<name>A0A2Z4Y845_SUMC1</name>
<dbReference type="Proteomes" id="UP000262583">
    <property type="component" value="Chromosome"/>
</dbReference>
<protein>
    <submittedName>
        <fullName evidence="1">Uncharacterized protein</fullName>
    </submittedName>
</protein>
<organism evidence="1 2">
    <name type="scientific">Sumerlaea chitinivorans</name>
    <dbReference type="NCBI Taxonomy" id="2250252"/>
    <lineage>
        <taxon>Bacteria</taxon>
        <taxon>Candidatus Sumerlaeota</taxon>
        <taxon>Candidatus Sumerlaeia</taxon>
        <taxon>Candidatus Sumerlaeales</taxon>
        <taxon>Candidatus Sumerlaeaceae</taxon>
        <taxon>Candidatus Sumerlaea</taxon>
    </lineage>
</organism>